<reference evidence="1 2" key="1">
    <citation type="submission" date="2018-06" db="EMBL/GenBank/DDBJ databases">
        <title>Complete Genomes of Monosporascus.</title>
        <authorList>
            <person name="Robinson A.J."/>
            <person name="Natvig D.O."/>
        </authorList>
    </citation>
    <scope>NUCLEOTIDE SEQUENCE [LARGE SCALE GENOMIC DNA]</scope>
    <source>
        <strain evidence="1 2">CBS 609.92</strain>
    </source>
</reference>
<organism evidence="1 2">
    <name type="scientific">Monosporascus cannonballus</name>
    <dbReference type="NCBI Taxonomy" id="155416"/>
    <lineage>
        <taxon>Eukaryota</taxon>
        <taxon>Fungi</taxon>
        <taxon>Dikarya</taxon>
        <taxon>Ascomycota</taxon>
        <taxon>Pezizomycotina</taxon>
        <taxon>Sordariomycetes</taxon>
        <taxon>Xylariomycetidae</taxon>
        <taxon>Xylariales</taxon>
        <taxon>Xylariales incertae sedis</taxon>
        <taxon>Monosporascus</taxon>
    </lineage>
</organism>
<proteinExistence type="predicted"/>
<gene>
    <name evidence="1" type="ORF">DL762_007197</name>
</gene>
<protein>
    <submittedName>
        <fullName evidence="1">Uncharacterized protein</fullName>
    </submittedName>
</protein>
<dbReference type="EMBL" id="QJNS01000255">
    <property type="protein sequence ID" value="RYO81288.1"/>
    <property type="molecule type" value="Genomic_DNA"/>
</dbReference>
<accession>A0ABY0H3E1</accession>
<evidence type="ECO:0000313" key="2">
    <source>
        <dbReference type="Proteomes" id="UP000294003"/>
    </source>
</evidence>
<sequence>MYMIFANGTASLTGPSSIWGKLFVPAHDADAENVTTVQFLTHGGTLNHTHWDIAPGYSYMDAAWPFIFSVLEIAFADRQTTTVGELITTGEISGLSPDFTGPLQVVLDFQDFPFCSGDCSSLED</sequence>
<dbReference type="Proteomes" id="UP000294003">
    <property type="component" value="Unassembled WGS sequence"/>
</dbReference>
<comment type="caution">
    <text evidence="1">The sequence shown here is derived from an EMBL/GenBank/DDBJ whole genome shotgun (WGS) entry which is preliminary data.</text>
</comment>
<name>A0ABY0H3E1_9PEZI</name>
<evidence type="ECO:0000313" key="1">
    <source>
        <dbReference type="EMBL" id="RYO81288.1"/>
    </source>
</evidence>
<keyword evidence="2" id="KW-1185">Reference proteome</keyword>